<dbReference type="InterPro" id="IPR000489">
    <property type="entry name" value="Pterin-binding_dom"/>
</dbReference>
<sequence>MLIVGEKINTARPGIEGAVISRNVTFIQDLALRQKLCGADVLDLNCTTLRHREPDALRWLVETVQTVVNEPVCLDSPNPLALEAALRVHKGRAIINAISAEESRYQMLIPLVKAYGCKVVALCFNDGGVPNTVEEELQVTRSLVERLVSDGVDFEDIYLDPFIRPIGEDEHWGNFGLEIIRCIREEFPKVHILCGISNISYGMPARSLLNRTFLTLAIYAGLDGAILDPENKGLMASLRSTETLLEKDPGFRRYLLAFREGLLT</sequence>
<dbReference type="OrthoDB" id="358252at2"/>
<dbReference type="InterPro" id="IPR011005">
    <property type="entry name" value="Dihydropteroate_synth-like_sf"/>
</dbReference>
<dbReference type="InterPro" id="IPR050554">
    <property type="entry name" value="Met_Synthase/Corrinoid"/>
</dbReference>
<gene>
    <name evidence="5" type="ORF">GTO91_09255</name>
</gene>
<dbReference type="PANTHER" id="PTHR45833">
    <property type="entry name" value="METHIONINE SYNTHASE"/>
    <property type="match status" value="1"/>
</dbReference>
<dbReference type="Pfam" id="PF00809">
    <property type="entry name" value="Pterin_bind"/>
    <property type="match status" value="1"/>
</dbReference>
<accession>A0A845L837</accession>
<feature type="domain" description="Pterin-binding" evidence="4">
    <location>
        <begin position="1"/>
        <end position="246"/>
    </location>
</feature>
<evidence type="ECO:0000256" key="2">
    <source>
        <dbReference type="ARBA" id="ARBA00022603"/>
    </source>
</evidence>
<dbReference type="GO" id="GO:0005829">
    <property type="term" value="C:cytosol"/>
    <property type="evidence" value="ECO:0007669"/>
    <property type="project" value="TreeGrafter"/>
</dbReference>
<evidence type="ECO:0000313" key="6">
    <source>
        <dbReference type="Proteomes" id="UP000463470"/>
    </source>
</evidence>
<dbReference type="GO" id="GO:0004156">
    <property type="term" value="F:dihydropteroate synthase activity"/>
    <property type="evidence" value="ECO:0007669"/>
    <property type="project" value="UniProtKB-EC"/>
</dbReference>
<dbReference type="NCBIfam" id="NF005719">
    <property type="entry name" value="PRK07535.1"/>
    <property type="match status" value="1"/>
</dbReference>
<comment type="similarity">
    <text evidence="1">Belongs to the vitamin-B12 dependent methionine synthase family.</text>
</comment>
<keyword evidence="3 5" id="KW-0808">Transferase</keyword>
<dbReference type="RefSeq" id="WP_161258174.1">
    <property type="nucleotide sequence ID" value="NZ_WXEY01000008.1"/>
</dbReference>
<dbReference type="EC" id="2.5.1.15" evidence="5"/>
<dbReference type="Gene3D" id="3.20.20.20">
    <property type="entry name" value="Dihydropteroate synthase-like"/>
    <property type="match status" value="1"/>
</dbReference>
<dbReference type="AlphaFoldDB" id="A0A845L837"/>
<protein>
    <submittedName>
        <fullName evidence="5">Dihydropteroate synthase</fullName>
        <ecNumber evidence="5">2.5.1.15</ecNumber>
    </submittedName>
</protein>
<keyword evidence="2" id="KW-0489">Methyltransferase</keyword>
<keyword evidence="6" id="KW-1185">Reference proteome</keyword>
<dbReference type="GO" id="GO:0042558">
    <property type="term" value="P:pteridine-containing compound metabolic process"/>
    <property type="evidence" value="ECO:0007669"/>
    <property type="project" value="InterPro"/>
</dbReference>
<dbReference type="GO" id="GO:0008705">
    <property type="term" value="F:methionine synthase activity"/>
    <property type="evidence" value="ECO:0007669"/>
    <property type="project" value="TreeGrafter"/>
</dbReference>
<name>A0A845L837_9FIRM</name>
<dbReference type="GO" id="GO:0032259">
    <property type="term" value="P:methylation"/>
    <property type="evidence" value="ECO:0007669"/>
    <property type="project" value="UniProtKB-KW"/>
</dbReference>
<evidence type="ECO:0000256" key="3">
    <source>
        <dbReference type="ARBA" id="ARBA00022679"/>
    </source>
</evidence>
<dbReference type="Proteomes" id="UP000463470">
    <property type="component" value="Unassembled WGS sequence"/>
</dbReference>
<evidence type="ECO:0000259" key="4">
    <source>
        <dbReference type="PROSITE" id="PS50972"/>
    </source>
</evidence>
<organism evidence="5 6">
    <name type="scientific">Heliomicrobium undosum</name>
    <dbReference type="NCBI Taxonomy" id="121734"/>
    <lineage>
        <taxon>Bacteria</taxon>
        <taxon>Bacillati</taxon>
        <taxon>Bacillota</taxon>
        <taxon>Clostridia</taxon>
        <taxon>Eubacteriales</taxon>
        <taxon>Heliobacteriaceae</taxon>
        <taxon>Heliomicrobium</taxon>
    </lineage>
</organism>
<reference evidence="5 6" key="1">
    <citation type="submission" date="2020-01" db="EMBL/GenBank/DDBJ databases">
        <title>Whole-genome sequence of Heliobacterium undosum DSM 13378.</title>
        <authorList>
            <person name="Kyndt J.A."/>
            <person name="Meyer T.E."/>
        </authorList>
    </citation>
    <scope>NUCLEOTIDE SEQUENCE [LARGE SCALE GENOMIC DNA]</scope>
    <source>
        <strain evidence="5 6">DSM 13378</strain>
    </source>
</reference>
<dbReference type="EMBL" id="WXEY01000008">
    <property type="protein sequence ID" value="MZP29888.1"/>
    <property type="molecule type" value="Genomic_DNA"/>
</dbReference>
<proteinExistence type="inferred from homology"/>
<comment type="caution">
    <text evidence="5">The sequence shown here is derived from an EMBL/GenBank/DDBJ whole genome shotgun (WGS) entry which is preliminary data.</text>
</comment>
<evidence type="ECO:0000313" key="5">
    <source>
        <dbReference type="EMBL" id="MZP29888.1"/>
    </source>
</evidence>
<evidence type="ECO:0000256" key="1">
    <source>
        <dbReference type="ARBA" id="ARBA00010398"/>
    </source>
</evidence>
<dbReference type="PROSITE" id="PS50972">
    <property type="entry name" value="PTERIN_BINDING"/>
    <property type="match status" value="1"/>
</dbReference>
<dbReference type="SUPFAM" id="SSF51717">
    <property type="entry name" value="Dihydropteroate synthetase-like"/>
    <property type="match status" value="1"/>
</dbReference>